<evidence type="ECO:0000256" key="2">
    <source>
        <dbReference type="ARBA" id="ARBA00022692"/>
    </source>
</evidence>
<evidence type="ECO:0000256" key="5">
    <source>
        <dbReference type="SAM" id="Phobius"/>
    </source>
</evidence>
<protein>
    <recommendedName>
        <fullName evidence="6">Late embryogenesis abundant protein LEA-2 subgroup domain-containing protein</fullName>
    </recommendedName>
</protein>
<evidence type="ECO:0000256" key="1">
    <source>
        <dbReference type="ARBA" id="ARBA00004167"/>
    </source>
</evidence>
<comment type="subcellular location">
    <subcellularLocation>
        <location evidence="1">Membrane</location>
        <topology evidence="1">Single-pass membrane protein</topology>
    </subcellularLocation>
</comment>
<dbReference type="GO" id="GO:0009506">
    <property type="term" value="C:plasmodesma"/>
    <property type="evidence" value="ECO:0007669"/>
    <property type="project" value="TreeGrafter"/>
</dbReference>
<organism evidence="7 8">
    <name type="scientific">Cuscuta campestris</name>
    <dbReference type="NCBI Taxonomy" id="132261"/>
    <lineage>
        <taxon>Eukaryota</taxon>
        <taxon>Viridiplantae</taxon>
        <taxon>Streptophyta</taxon>
        <taxon>Embryophyta</taxon>
        <taxon>Tracheophyta</taxon>
        <taxon>Spermatophyta</taxon>
        <taxon>Magnoliopsida</taxon>
        <taxon>eudicotyledons</taxon>
        <taxon>Gunneridae</taxon>
        <taxon>Pentapetalae</taxon>
        <taxon>asterids</taxon>
        <taxon>lamiids</taxon>
        <taxon>Solanales</taxon>
        <taxon>Convolvulaceae</taxon>
        <taxon>Cuscuteae</taxon>
        <taxon>Cuscuta</taxon>
        <taxon>Cuscuta subgen. Grammica</taxon>
        <taxon>Cuscuta sect. Cleistogrammica</taxon>
    </lineage>
</organism>
<dbReference type="InterPro" id="IPR004864">
    <property type="entry name" value="LEA_2"/>
</dbReference>
<reference evidence="7 8" key="1">
    <citation type="submission" date="2018-04" db="EMBL/GenBank/DDBJ databases">
        <authorList>
            <person name="Vogel A."/>
        </authorList>
    </citation>
    <scope>NUCLEOTIDE SEQUENCE [LARGE SCALE GENOMIC DNA]</scope>
</reference>
<evidence type="ECO:0000259" key="6">
    <source>
        <dbReference type="Pfam" id="PF03168"/>
    </source>
</evidence>
<dbReference type="GO" id="GO:0005886">
    <property type="term" value="C:plasma membrane"/>
    <property type="evidence" value="ECO:0007669"/>
    <property type="project" value="TreeGrafter"/>
</dbReference>
<dbReference type="Proteomes" id="UP000595140">
    <property type="component" value="Unassembled WGS sequence"/>
</dbReference>
<evidence type="ECO:0000256" key="4">
    <source>
        <dbReference type="ARBA" id="ARBA00023136"/>
    </source>
</evidence>
<dbReference type="Pfam" id="PF03168">
    <property type="entry name" value="LEA_2"/>
    <property type="match status" value="1"/>
</dbReference>
<evidence type="ECO:0000313" key="8">
    <source>
        <dbReference type="Proteomes" id="UP000595140"/>
    </source>
</evidence>
<dbReference type="PANTHER" id="PTHR31415">
    <property type="entry name" value="OS05G0367900 PROTEIN"/>
    <property type="match status" value="1"/>
</dbReference>
<evidence type="ECO:0000256" key="3">
    <source>
        <dbReference type="ARBA" id="ARBA00022989"/>
    </source>
</evidence>
<sequence length="237" mass="26046">MDHEGNNIVPIHSGGTNAVHPIRQSKFSRAATHYYHRVKESLATRTTKLVCAIVLGLLAIVTLITFIFWLSLRPHRPRVRVEDFSFPVSSRSGSGPQQGAGAERVNFNVTVRNSNQAIGIRYDAVAVAVSYEDQVIGNASFPKRFFQQPKNTTVFAGSMGGAAALNRTARQWAGLVGGASRGLVLFRLEVTSGIRFKVASWWSTKQHRMHAKCMVGVGEDGSLLPAYKDNICPLYFN</sequence>
<name>A0A484MJ95_9ASTE</name>
<gene>
    <name evidence="7" type="ORF">CCAM_LOCUS30365</name>
</gene>
<dbReference type="OrthoDB" id="779224at2759"/>
<proteinExistence type="predicted"/>
<dbReference type="InterPro" id="IPR044839">
    <property type="entry name" value="NDR1-like"/>
</dbReference>
<keyword evidence="4 5" id="KW-0472">Membrane</keyword>
<accession>A0A484MJ95</accession>
<feature type="transmembrane region" description="Helical" evidence="5">
    <location>
        <begin position="49"/>
        <end position="72"/>
    </location>
</feature>
<keyword evidence="3 5" id="KW-1133">Transmembrane helix</keyword>
<keyword evidence="8" id="KW-1185">Reference proteome</keyword>
<dbReference type="EMBL" id="OOIL02003592">
    <property type="protein sequence ID" value="VFQ88589.1"/>
    <property type="molecule type" value="Genomic_DNA"/>
</dbReference>
<dbReference type="GO" id="GO:0098542">
    <property type="term" value="P:defense response to other organism"/>
    <property type="evidence" value="ECO:0007669"/>
    <property type="project" value="InterPro"/>
</dbReference>
<feature type="domain" description="Late embryogenesis abundant protein LEA-2 subgroup" evidence="6">
    <location>
        <begin position="109"/>
        <end position="213"/>
    </location>
</feature>
<keyword evidence="2 5" id="KW-0812">Transmembrane</keyword>
<dbReference type="PANTHER" id="PTHR31415:SF3">
    <property type="entry name" value="LATE EMBRYOGENESIS ABUNDANT (LEA) HYDROXYPROLINE-RICH GLYCOPROTEIN FAMILY"/>
    <property type="match status" value="1"/>
</dbReference>
<dbReference type="AlphaFoldDB" id="A0A484MJ95"/>
<evidence type="ECO:0000313" key="7">
    <source>
        <dbReference type="EMBL" id="VFQ88589.1"/>
    </source>
</evidence>